<reference evidence="1 2" key="1">
    <citation type="submission" date="2016-06" db="EMBL/GenBank/DDBJ databases">
        <authorList>
            <person name="Kjaerup R.B."/>
            <person name="Dalgaard T.S."/>
            <person name="Juul-Madsen H.R."/>
        </authorList>
    </citation>
    <scope>NUCLEOTIDE SEQUENCE [LARGE SCALE GENOMIC DNA]</scope>
    <source>
        <strain evidence="1 2">Pb300</strain>
    </source>
</reference>
<dbReference type="VEuPathDB" id="FungiDB:PADG_05133"/>
<sequence>MFGDCSALQTSGELLVYSRTFADYGLNTPLAIASIRNNALSKARKLRVALEFGYINTVLHNALKPGLPGKMKIFIETKERSFSAQAILEIVHYIFRSSRGRIPFLSGTGAIQPY</sequence>
<dbReference type="AlphaFoldDB" id="A0A1D2JFP6"/>
<dbReference type="VEuPathDB" id="FungiDB:PABG_07168"/>
<comment type="caution">
    <text evidence="1">The sequence shown here is derived from an EMBL/GenBank/DDBJ whole genome shotgun (WGS) entry which is preliminary data.</text>
</comment>
<organism evidence="1 2">
    <name type="scientific">Paracoccidioides brasiliensis</name>
    <dbReference type="NCBI Taxonomy" id="121759"/>
    <lineage>
        <taxon>Eukaryota</taxon>
        <taxon>Fungi</taxon>
        <taxon>Dikarya</taxon>
        <taxon>Ascomycota</taxon>
        <taxon>Pezizomycotina</taxon>
        <taxon>Eurotiomycetes</taxon>
        <taxon>Eurotiomycetidae</taxon>
        <taxon>Onygenales</taxon>
        <taxon>Ajellomycetaceae</taxon>
        <taxon>Paracoccidioides</taxon>
    </lineage>
</organism>
<evidence type="ECO:0000313" key="1">
    <source>
        <dbReference type="EMBL" id="ODH30328.1"/>
    </source>
</evidence>
<dbReference type="OrthoDB" id="75169at2759"/>
<name>A0A1D2JFP6_PARBR</name>
<gene>
    <name evidence="1" type="ORF">ACO22_03603</name>
</gene>
<accession>A0A1D2JFP6</accession>
<evidence type="ECO:0000313" key="2">
    <source>
        <dbReference type="Proteomes" id="UP000242814"/>
    </source>
</evidence>
<proteinExistence type="predicted"/>
<dbReference type="EMBL" id="LZYO01000126">
    <property type="protein sequence ID" value="ODH30328.1"/>
    <property type="molecule type" value="Genomic_DNA"/>
</dbReference>
<dbReference type="Proteomes" id="UP000242814">
    <property type="component" value="Unassembled WGS sequence"/>
</dbReference>
<protein>
    <submittedName>
        <fullName evidence="1">Uncharacterized protein</fullName>
    </submittedName>
</protein>